<evidence type="ECO:0000313" key="2">
    <source>
        <dbReference type="Proteomes" id="UP000248326"/>
    </source>
</evidence>
<proteinExistence type="predicted"/>
<dbReference type="SUPFAM" id="SSF55729">
    <property type="entry name" value="Acyl-CoA N-acyltransferases (Nat)"/>
    <property type="match status" value="1"/>
</dbReference>
<comment type="caution">
    <text evidence="1">The sequence shown here is derived from an EMBL/GenBank/DDBJ whole genome shotgun (WGS) entry which is preliminary data.</text>
</comment>
<dbReference type="InterPro" id="IPR016181">
    <property type="entry name" value="Acyl_CoA_acyltransferase"/>
</dbReference>
<dbReference type="Proteomes" id="UP000248326">
    <property type="component" value="Unassembled WGS sequence"/>
</dbReference>
<dbReference type="EMBL" id="QJSX01000008">
    <property type="protein sequence ID" value="PYE53492.1"/>
    <property type="molecule type" value="Genomic_DNA"/>
</dbReference>
<sequence length="90" mass="9655">MMRVSLPARVRLSRLRETPSPGVLSSLRRLRDAPLLARIGEPGVVCVVVIAGGKVVGYLARGGEEEVVALEPTWRGRGIEAALQDEARAP</sequence>
<gene>
    <name evidence="1" type="ORF">DES52_10821</name>
</gene>
<accession>A0A318S5S1</accession>
<organism evidence="1 2">
    <name type="scientific">Deinococcus yavapaiensis KR-236</name>
    <dbReference type="NCBI Taxonomy" id="694435"/>
    <lineage>
        <taxon>Bacteria</taxon>
        <taxon>Thermotogati</taxon>
        <taxon>Deinococcota</taxon>
        <taxon>Deinococci</taxon>
        <taxon>Deinococcales</taxon>
        <taxon>Deinococcaceae</taxon>
        <taxon>Deinococcus</taxon>
    </lineage>
</organism>
<keyword evidence="2" id="KW-1185">Reference proteome</keyword>
<evidence type="ECO:0008006" key="3">
    <source>
        <dbReference type="Google" id="ProtNLM"/>
    </source>
</evidence>
<protein>
    <recommendedName>
        <fullName evidence="3">Acetyltransferase (GNAT) family protein</fullName>
    </recommendedName>
</protein>
<evidence type="ECO:0000313" key="1">
    <source>
        <dbReference type="EMBL" id="PYE53492.1"/>
    </source>
</evidence>
<dbReference type="AlphaFoldDB" id="A0A318S5S1"/>
<reference evidence="1 2" key="1">
    <citation type="submission" date="2018-06" db="EMBL/GenBank/DDBJ databases">
        <title>Genomic Encyclopedia of Type Strains, Phase IV (KMG-IV): sequencing the most valuable type-strain genomes for metagenomic binning, comparative biology and taxonomic classification.</title>
        <authorList>
            <person name="Goeker M."/>
        </authorList>
    </citation>
    <scope>NUCLEOTIDE SEQUENCE [LARGE SCALE GENOMIC DNA]</scope>
    <source>
        <strain evidence="1 2">DSM 18048</strain>
    </source>
</reference>
<name>A0A318S5S1_9DEIO</name>